<dbReference type="STRING" id="1150112.SAMN04487893_10965"/>
<sequence>MSKISGVIIAFNEEQYISKCLESLQGVVDEIVVIDSFSTDQTVKICEKYGARVIQRAFIGFTDQKNFASEQAQFDYVLSLDADEALSDELRDSILKLKPTLSAEGYSFNILNHYCGQWIHHSNWYPGTKTRLFNKNKAYWYSPTNIHETIKLTNPSSLVKLKGDLLHWAYDSYTEHHRKNDTYTTLAAVNYVKNNGKEISIFKVVINPFWKFFKNYFFKKGFLDGFQGFVICSMAGYSTFLKYIKIIELQKKEGNQ</sequence>
<name>A0A1I3S250_9FLAO</name>
<protein>
    <submittedName>
        <fullName evidence="3">Glycosyltransferase involved in cell wall bisynthesis</fullName>
    </submittedName>
</protein>
<dbReference type="Proteomes" id="UP000243887">
    <property type="component" value="Unassembled WGS sequence"/>
</dbReference>
<dbReference type="SUPFAM" id="SSF53448">
    <property type="entry name" value="Nucleotide-diphospho-sugar transferases"/>
    <property type="match status" value="1"/>
</dbReference>
<dbReference type="InterPro" id="IPR029044">
    <property type="entry name" value="Nucleotide-diphossugar_trans"/>
</dbReference>
<keyword evidence="4" id="KW-1185">Reference proteome</keyword>
<dbReference type="AlphaFoldDB" id="A0A1I3S250"/>
<dbReference type="Gene3D" id="3.90.550.10">
    <property type="entry name" value="Spore Coat Polysaccharide Biosynthesis Protein SpsA, Chain A"/>
    <property type="match status" value="1"/>
</dbReference>
<dbReference type="GO" id="GO:0016740">
    <property type="term" value="F:transferase activity"/>
    <property type="evidence" value="ECO:0007669"/>
    <property type="project" value="UniProtKB-KW"/>
</dbReference>
<proteinExistence type="inferred from homology"/>
<evidence type="ECO:0000313" key="4">
    <source>
        <dbReference type="Proteomes" id="UP000243887"/>
    </source>
</evidence>
<dbReference type="InterPro" id="IPR001173">
    <property type="entry name" value="Glyco_trans_2-like"/>
</dbReference>
<evidence type="ECO:0000256" key="1">
    <source>
        <dbReference type="ARBA" id="ARBA00038494"/>
    </source>
</evidence>
<organism evidence="3 4">
    <name type="scientific">Myroides guanonis</name>
    <dbReference type="NCBI Taxonomy" id="1150112"/>
    <lineage>
        <taxon>Bacteria</taxon>
        <taxon>Pseudomonadati</taxon>
        <taxon>Bacteroidota</taxon>
        <taxon>Flavobacteriia</taxon>
        <taxon>Flavobacteriales</taxon>
        <taxon>Flavobacteriaceae</taxon>
        <taxon>Myroides</taxon>
    </lineage>
</organism>
<dbReference type="CDD" id="cd02511">
    <property type="entry name" value="Beta4Glucosyltransferase"/>
    <property type="match status" value="1"/>
</dbReference>
<accession>A0A1I3S250</accession>
<keyword evidence="3" id="KW-0808">Transferase</keyword>
<dbReference type="RefSeq" id="WP_090679359.1">
    <property type="nucleotide sequence ID" value="NZ_FORU01000009.1"/>
</dbReference>
<reference evidence="4" key="1">
    <citation type="submission" date="2016-10" db="EMBL/GenBank/DDBJ databases">
        <authorList>
            <person name="Varghese N."/>
            <person name="Submissions S."/>
        </authorList>
    </citation>
    <scope>NUCLEOTIDE SEQUENCE [LARGE SCALE GENOMIC DNA]</scope>
    <source>
        <strain evidence="4">DSM 26542</strain>
    </source>
</reference>
<dbReference type="OrthoDB" id="9815923at2"/>
<evidence type="ECO:0000259" key="2">
    <source>
        <dbReference type="Pfam" id="PF00535"/>
    </source>
</evidence>
<dbReference type="EMBL" id="FORU01000009">
    <property type="protein sequence ID" value="SFJ51657.1"/>
    <property type="molecule type" value="Genomic_DNA"/>
</dbReference>
<gene>
    <name evidence="3" type="ORF">SAMN04487893_10965</name>
</gene>
<dbReference type="PANTHER" id="PTHR43630:SF2">
    <property type="entry name" value="GLYCOSYLTRANSFERASE"/>
    <property type="match status" value="1"/>
</dbReference>
<dbReference type="Pfam" id="PF00535">
    <property type="entry name" value="Glycos_transf_2"/>
    <property type="match status" value="1"/>
</dbReference>
<dbReference type="PANTHER" id="PTHR43630">
    <property type="entry name" value="POLY-BETA-1,6-N-ACETYL-D-GLUCOSAMINE SYNTHASE"/>
    <property type="match status" value="1"/>
</dbReference>
<comment type="similarity">
    <text evidence="1">Belongs to the glycosyltransferase 2 family. WaaE/KdtX subfamily.</text>
</comment>
<feature type="domain" description="Glycosyltransferase 2-like" evidence="2">
    <location>
        <begin position="7"/>
        <end position="127"/>
    </location>
</feature>
<evidence type="ECO:0000313" key="3">
    <source>
        <dbReference type="EMBL" id="SFJ51657.1"/>
    </source>
</evidence>